<reference evidence="8 9" key="1">
    <citation type="submission" date="2020-07" db="EMBL/GenBank/DDBJ databases">
        <title>Complete genome and description of Corynebacterium incognita strain Marseille-Q3630 sp. nov.</title>
        <authorList>
            <person name="Boxberger M."/>
        </authorList>
    </citation>
    <scope>NUCLEOTIDE SEQUENCE [LARGE SCALE GENOMIC DNA]</scope>
    <source>
        <strain evidence="8 9">Marseille-Q3630</strain>
    </source>
</reference>
<comment type="subcellular location">
    <subcellularLocation>
        <location evidence="1">Cell membrane</location>
        <topology evidence="1">Multi-pass membrane protein</topology>
    </subcellularLocation>
</comment>
<dbReference type="PANTHER" id="PTHR34584:SF1">
    <property type="entry name" value="NA(+)_H(+) ANTIPORTER SUBUNIT E1"/>
    <property type="match status" value="1"/>
</dbReference>
<evidence type="ECO:0000256" key="5">
    <source>
        <dbReference type="ARBA" id="ARBA00022989"/>
    </source>
</evidence>
<keyword evidence="4 7" id="KW-0812">Transmembrane</keyword>
<keyword evidence="6 7" id="KW-0472">Membrane</keyword>
<evidence type="ECO:0000313" key="9">
    <source>
        <dbReference type="Proteomes" id="UP000515743"/>
    </source>
</evidence>
<dbReference type="Pfam" id="PF01899">
    <property type="entry name" value="MNHE"/>
    <property type="match status" value="1"/>
</dbReference>
<dbReference type="InterPro" id="IPR002758">
    <property type="entry name" value="Cation_antiport_E"/>
</dbReference>
<evidence type="ECO:0000256" key="2">
    <source>
        <dbReference type="ARBA" id="ARBA00006228"/>
    </source>
</evidence>
<accession>A0A7G7CRH4</accession>
<keyword evidence="3" id="KW-1003">Cell membrane</keyword>
<dbReference type="RefSeq" id="WP_185176563.1">
    <property type="nucleotide sequence ID" value="NZ_CP059404.1"/>
</dbReference>
<sequence length="180" mass="19904">MSNSHIGRRIDGARNRLHPSFVVWITLLWLLLMGEISVANVVGGLAVALAIVLFLPLPAMPVTETHISWGKLVLHQVVWVVELLQASVKVAWLALRPEAPPKTAILAVPMRVESELVLSYAVLLYNLQPGGSVTDIDIANRMLTIHVLDAPNEDAIEREIAAVATLERRMIEIFERKRGV</sequence>
<dbReference type="GO" id="GO:0008324">
    <property type="term" value="F:monoatomic cation transmembrane transporter activity"/>
    <property type="evidence" value="ECO:0007669"/>
    <property type="project" value="InterPro"/>
</dbReference>
<evidence type="ECO:0000256" key="4">
    <source>
        <dbReference type="ARBA" id="ARBA00022692"/>
    </source>
</evidence>
<feature type="transmembrane region" description="Helical" evidence="7">
    <location>
        <begin position="21"/>
        <end position="54"/>
    </location>
</feature>
<evidence type="ECO:0000256" key="6">
    <source>
        <dbReference type="ARBA" id="ARBA00023136"/>
    </source>
</evidence>
<name>A0A7G7CRH4_9CORY</name>
<dbReference type="AlphaFoldDB" id="A0A7G7CRH4"/>
<comment type="similarity">
    <text evidence="2">Belongs to the CPA3 antiporters (TC 2.A.63) subunit E family.</text>
</comment>
<proteinExistence type="inferred from homology"/>
<keyword evidence="5 7" id="KW-1133">Transmembrane helix</keyword>
<organism evidence="8 9">
    <name type="scientific">Corynebacterium incognita</name>
    <dbReference type="NCBI Taxonomy" id="2754725"/>
    <lineage>
        <taxon>Bacteria</taxon>
        <taxon>Bacillati</taxon>
        <taxon>Actinomycetota</taxon>
        <taxon>Actinomycetes</taxon>
        <taxon>Mycobacteriales</taxon>
        <taxon>Corynebacteriaceae</taxon>
        <taxon>Corynebacterium</taxon>
    </lineage>
</organism>
<dbReference type="GO" id="GO:0005886">
    <property type="term" value="C:plasma membrane"/>
    <property type="evidence" value="ECO:0007669"/>
    <property type="project" value="UniProtKB-SubCell"/>
</dbReference>
<evidence type="ECO:0000313" key="8">
    <source>
        <dbReference type="EMBL" id="QNE90190.1"/>
    </source>
</evidence>
<evidence type="ECO:0000256" key="7">
    <source>
        <dbReference type="SAM" id="Phobius"/>
    </source>
</evidence>
<keyword evidence="9" id="KW-1185">Reference proteome</keyword>
<dbReference type="NCBIfam" id="NF006521">
    <property type="entry name" value="PRK08965.1-5"/>
    <property type="match status" value="1"/>
</dbReference>
<gene>
    <name evidence="8" type="ORF">H0194_04190</name>
</gene>
<dbReference type="Proteomes" id="UP000515743">
    <property type="component" value="Chromosome"/>
</dbReference>
<dbReference type="PANTHER" id="PTHR34584">
    <property type="entry name" value="NA(+)/H(+) ANTIPORTER SUBUNIT E1"/>
    <property type="match status" value="1"/>
</dbReference>
<evidence type="ECO:0000256" key="1">
    <source>
        <dbReference type="ARBA" id="ARBA00004651"/>
    </source>
</evidence>
<evidence type="ECO:0000256" key="3">
    <source>
        <dbReference type="ARBA" id="ARBA00022475"/>
    </source>
</evidence>
<dbReference type="KEGG" id="cik:H0194_04190"/>
<protein>
    <submittedName>
        <fullName evidence="8">Na+/H+ antiporter subunit E</fullName>
    </submittedName>
</protein>
<dbReference type="EMBL" id="CP059404">
    <property type="protein sequence ID" value="QNE90190.1"/>
    <property type="molecule type" value="Genomic_DNA"/>
</dbReference>